<dbReference type="Proteomes" id="UP001586593">
    <property type="component" value="Unassembled WGS sequence"/>
</dbReference>
<dbReference type="InterPro" id="IPR024088">
    <property type="entry name" value="Tyr-tRNA-ligase_bac-type"/>
</dbReference>
<evidence type="ECO:0000313" key="9">
    <source>
        <dbReference type="Proteomes" id="UP001586593"/>
    </source>
</evidence>
<evidence type="ECO:0000256" key="1">
    <source>
        <dbReference type="ARBA" id="ARBA00022598"/>
    </source>
</evidence>
<evidence type="ECO:0008006" key="10">
    <source>
        <dbReference type="Google" id="ProtNLM"/>
    </source>
</evidence>
<dbReference type="InterPro" id="IPR014729">
    <property type="entry name" value="Rossmann-like_a/b/a_fold"/>
</dbReference>
<keyword evidence="9" id="KW-1185">Reference proteome</keyword>
<comment type="caution">
    <text evidence="8">The sequence shown here is derived from an EMBL/GenBank/DDBJ whole genome shotgun (WGS) entry which is preliminary data.</text>
</comment>
<keyword evidence="3 7" id="KW-0067">ATP-binding</keyword>
<dbReference type="PANTHER" id="PTHR11766:SF0">
    <property type="entry name" value="TYROSINE--TRNA LIGASE, MITOCHONDRIAL"/>
    <property type="match status" value="1"/>
</dbReference>
<evidence type="ECO:0000256" key="2">
    <source>
        <dbReference type="ARBA" id="ARBA00022741"/>
    </source>
</evidence>
<dbReference type="PROSITE" id="PS00178">
    <property type="entry name" value="AA_TRNA_LIGASE_I"/>
    <property type="match status" value="1"/>
</dbReference>
<dbReference type="Pfam" id="PF00579">
    <property type="entry name" value="tRNA-synt_1b"/>
    <property type="match status" value="1"/>
</dbReference>
<evidence type="ECO:0000256" key="3">
    <source>
        <dbReference type="ARBA" id="ARBA00022840"/>
    </source>
</evidence>
<keyword evidence="5 7" id="KW-0030">Aminoacyl-tRNA synthetase</keyword>
<sequence>MTAVSWPALLAGRRQICERCLRVQSRALQVRGIHLSVLEKRRKAAEAWEEYAREIEAGHKRNLWDVFEERGYVKDVAGQRDVVRELMRRHRIGAYVGIDPTAPSLHVGHLLPLMPLFWMYMHGYGATTLIGGATAKIGDPTGRLKSRERMDRATMTMNMTKVHYQLKKIWTNVEAQAARYGYRKEWAWRRAITNNNTWWNSLPMLEVLRRVGTSIRIGPMLSRDTSAAPTSTATS</sequence>
<evidence type="ECO:0000256" key="4">
    <source>
        <dbReference type="ARBA" id="ARBA00022917"/>
    </source>
</evidence>
<evidence type="ECO:0000256" key="6">
    <source>
        <dbReference type="ARBA" id="ARBA00048248"/>
    </source>
</evidence>
<comment type="catalytic activity">
    <reaction evidence="6">
        <text>tRNA(Tyr) + L-tyrosine + ATP = L-tyrosyl-tRNA(Tyr) + AMP + diphosphate + H(+)</text>
        <dbReference type="Rhea" id="RHEA:10220"/>
        <dbReference type="Rhea" id="RHEA-COMP:9706"/>
        <dbReference type="Rhea" id="RHEA-COMP:9707"/>
        <dbReference type="ChEBI" id="CHEBI:15378"/>
        <dbReference type="ChEBI" id="CHEBI:30616"/>
        <dbReference type="ChEBI" id="CHEBI:33019"/>
        <dbReference type="ChEBI" id="CHEBI:58315"/>
        <dbReference type="ChEBI" id="CHEBI:78442"/>
        <dbReference type="ChEBI" id="CHEBI:78536"/>
        <dbReference type="ChEBI" id="CHEBI:456215"/>
        <dbReference type="EC" id="6.1.1.1"/>
    </reaction>
</comment>
<dbReference type="SUPFAM" id="SSF52374">
    <property type="entry name" value="Nucleotidylyl transferase"/>
    <property type="match status" value="1"/>
</dbReference>
<dbReference type="InterPro" id="IPR002305">
    <property type="entry name" value="aa-tRNA-synth_Ic"/>
</dbReference>
<accession>A0ABR3VS61</accession>
<proteinExistence type="inferred from homology"/>
<evidence type="ECO:0000256" key="7">
    <source>
        <dbReference type="RuleBase" id="RU363036"/>
    </source>
</evidence>
<gene>
    <name evidence="8" type="ORF">VTK73DRAFT_2399</name>
</gene>
<organism evidence="8 9">
    <name type="scientific">Phialemonium thermophilum</name>
    <dbReference type="NCBI Taxonomy" id="223376"/>
    <lineage>
        <taxon>Eukaryota</taxon>
        <taxon>Fungi</taxon>
        <taxon>Dikarya</taxon>
        <taxon>Ascomycota</taxon>
        <taxon>Pezizomycotina</taxon>
        <taxon>Sordariomycetes</taxon>
        <taxon>Sordariomycetidae</taxon>
        <taxon>Cephalothecales</taxon>
        <taxon>Cephalothecaceae</taxon>
        <taxon>Phialemonium</taxon>
    </lineage>
</organism>
<evidence type="ECO:0000313" key="8">
    <source>
        <dbReference type="EMBL" id="KAL1844501.1"/>
    </source>
</evidence>
<protein>
    <recommendedName>
        <fullName evidence="10">Tyrosine--tRNA ligase</fullName>
    </recommendedName>
</protein>
<name>A0ABR3VS61_9PEZI</name>
<keyword evidence="2 7" id="KW-0547">Nucleotide-binding</keyword>
<dbReference type="InterPro" id="IPR001412">
    <property type="entry name" value="aa-tRNA-synth_I_CS"/>
</dbReference>
<evidence type="ECO:0000256" key="5">
    <source>
        <dbReference type="ARBA" id="ARBA00023146"/>
    </source>
</evidence>
<keyword evidence="4 7" id="KW-0648">Protein biosynthesis</keyword>
<dbReference type="EMBL" id="JAZHXJ010001666">
    <property type="protein sequence ID" value="KAL1844501.1"/>
    <property type="molecule type" value="Genomic_DNA"/>
</dbReference>
<comment type="similarity">
    <text evidence="7">Belongs to the class-I aminoacyl-tRNA synthetase family.</text>
</comment>
<dbReference type="PANTHER" id="PTHR11766">
    <property type="entry name" value="TYROSYL-TRNA SYNTHETASE"/>
    <property type="match status" value="1"/>
</dbReference>
<reference evidence="8 9" key="1">
    <citation type="journal article" date="2024" name="Commun. Biol.">
        <title>Comparative genomic analysis of thermophilic fungi reveals convergent evolutionary adaptations and gene losses.</title>
        <authorList>
            <person name="Steindorff A.S."/>
            <person name="Aguilar-Pontes M.V."/>
            <person name="Robinson A.J."/>
            <person name="Andreopoulos B."/>
            <person name="LaButti K."/>
            <person name="Kuo A."/>
            <person name="Mondo S."/>
            <person name="Riley R."/>
            <person name="Otillar R."/>
            <person name="Haridas S."/>
            <person name="Lipzen A."/>
            <person name="Grimwood J."/>
            <person name="Schmutz J."/>
            <person name="Clum A."/>
            <person name="Reid I.D."/>
            <person name="Moisan M.C."/>
            <person name="Butler G."/>
            <person name="Nguyen T.T.M."/>
            <person name="Dewar K."/>
            <person name="Conant G."/>
            <person name="Drula E."/>
            <person name="Henrissat B."/>
            <person name="Hansel C."/>
            <person name="Singer S."/>
            <person name="Hutchinson M.I."/>
            <person name="de Vries R.P."/>
            <person name="Natvig D.O."/>
            <person name="Powell A.J."/>
            <person name="Tsang A."/>
            <person name="Grigoriev I.V."/>
        </authorList>
    </citation>
    <scope>NUCLEOTIDE SEQUENCE [LARGE SCALE GENOMIC DNA]</scope>
    <source>
        <strain evidence="8 9">ATCC 24622</strain>
    </source>
</reference>
<dbReference type="Gene3D" id="3.40.50.620">
    <property type="entry name" value="HUPs"/>
    <property type="match status" value="1"/>
</dbReference>
<keyword evidence="1 7" id="KW-0436">Ligase</keyword>